<sequence>MDYIIGNQWYSQRKFLILFVSAVFLSTTFPVVALGQDVLGARELAIGQATTALPNSSWSVFANPAMISDEESSVSFFGVRYYGLSEVSDVAATVIYPTDFGVLAAGAHRYGFDLFNENRLRVGYKNAISGFHYGIVFNYSHVVQGGGYGSGGALGFDVGIAAPIVSDLWIAAKATNVNQPAYGSRNEEELPRNLSVGLSYQLSDVALFTSEVFKDVRFPIAYRGGIEVRIISGLMGRAGVTTSPQSFSAGFGYLGSFWSANVGVQRHENNVLGYSPAIDFKISW</sequence>
<evidence type="ECO:0000313" key="1">
    <source>
        <dbReference type="EMBL" id="MCW9706046.1"/>
    </source>
</evidence>
<evidence type="ECO:0008006" key="3">
    <source>
        <dbReference type="Google" id="ProtNLM"/>
    </source>
</evidence>
<name>A0ABT3PJF5_9BACT</name>
<proteinExistence type="predicted"/>
<protein>
    <recommendedName>
        <fullName evidence="3">MetA-pathway of phenol degradation</fullName>
    </recommendedName>
</protein>
<dbReference type="RefSeq" id="WP_265764743.1">
    <property type="nucleotide sequence ID" value="NZ_JAGGJA010000002.1"/>
</dbReference>
<reference evidence="1 2" key="1">
    <citation type="submission" date="2021-03" db="EMBL/GenBank/DDBJ databases">
        <title>Aliifodinibius sp. nov., a new bacterium isolated from saline soil.</title>
        <authorList>
            <person name="Galisteo C."/>
            <person name="De La Haba R."/>
            <person name="Sanchez-Porro C."/>
            <person name="Ventosa A."/>
        </authorList>
    </citation>
    <scope>NUCLEOTIDE SEQUENCE [LARGE SCALE GENOMIC DNA]</scope>
    <source>
        <strain evidence="1 2">1BSP15-2V2</strain>
    </source>
</reference>
<dbReference type="Proteomes" id="UP001207918">
    <property type="component" value="Unassembled WGS sequence"/>
</dbReference>
<evidence type="ECO:0000313" key="2">
    <source>
        <dbReference type="Proteomes" id="UP001207918"/>
    </source>
</evidence>
<dbReference type="EMBL" id="JAGGJA010000002">
    <property type="protein sequence ID" value="MCW9706046.1"/>
    <property type="molecule type" value="Genomic_DNA"/>
</dbReference>
<organism evidence="1 2">
    <name type="scientific">Fodinibius salsisoli</name>
    <dbReference type="NCBI Taxonomy" id="2820877"/>
    <lineage>
        <taxon>Bacteria</taxon>
        <taxon>Pseudomonadati</taxon>
        <taxon>Balneolota</taxon>
        <taxon>Balneolia</taxon>
        <taxon>Balneolales</taxon>
        <taxon>Balneolaceae</taxon>
        <taxon>Fodinibius</taxon>
    </lineage>
</organism>
<gene>
    <name evidence="1" type="ORF">J6I44_04245</name>
</gene>
<comment type="caution">
    <text evidence="1">The sequence shown here is derived from an EMBL/GenBank/DDBJ whole genome shotgun (WGS) entry which is preliminary data.</text>
</comment>
<accession>A0ABT3PJF5</accession>
<dbReference type="SUPFAM" id="SSF56935">
    <property type="entry name" value="Porins"/>
    <property type="match status" value="1"/>
</dbReference>
<keyword evidence="2" id="KW-1185">Reference proteome</keyword>